<accession>A0A2U2X7Z0</accession>
<reference evidence="7" key="1">
    <citation type="submission" date="2018-05" db="EMBL/GenBank/DDBJ databases">
        <title>Algibacter marinivivus sp. nov., isolated from sample around a algae.</title>
        <authorList>
            <person name="Zhong X."/>
        </authorList>
    </citation>
    <scope>NUCLEOTIDE SEQUENCE [LARGE SCALE GENOMIC DNA]</scope>
    <source>
        <strain evidence="7">ZY111</strain>
    </source>
</reference>
<evidence type="ECO:0000256" key="3">
    <source>
        <dbReference type="ARBA" id="ARBA00022989"/>
    </source>
</evidence>
<feature type="transmembrane region" description="Helical" evidence="5">
    <location>
        <begin position="75"/>
        <end position="96"/>
    </location>
</feature>
<dbReference type="InterPro" id="IPR051533">
    <property type="entry name" value="WaaL-like"/>
</dbReference>
<organism evidence="7 8">
    <name type="scientific">Algibacter marinivivus</name>
    <dbReference type="NCBI Taxonomy" id="2100723"/>
    <lineage>
        <taxon>Bacteria</taxon>
        <taxon>Pseudomonadati</taxon>
        <taxon>Bacteroidota</taxon>
        <taxon>Flavobacteriia</taxon>
        <taxon>Flavobacteriales</taxon>
        <taxon>Flavobacteriaceae</taxon>
        <taxon>Algibacter</taxon>
    </lineage>
</organism>
<dbReference type="EMBL" id="QFRI01000001">
    <property type="protein sequence ID" value="PWH83881.1"/>
    <property type="molecule type" value="Genomic_DNA"/>
</dbReference>
<evidence type="ECO:0000256" key="5">
    <source>
        <dbReference type="SAM" id="Phobius"/>
    </source>
</evidence>
<comment type="subcellular location">
    <subcellularLocation>
        <location evidence="1">Membrane</location>
        <topology evidence="1">Multi-pass membrane protein</topology>
    </subcellularLocation>
</comment>
<dbReference type="Proteomes" id="UP000245375">
    <property type="component" value="Unassembled WGS sequence"/>
</dbReference>
<proteinExistence type="predicted"/>
<feature type="transmembrane region" description="Helical" evidence="5">
    <location>
        <begin position="48"/>
        <end position="69"/>
    </location>
</feature>
<feature type="transmembrane region" description="Helical" evidence="5">
    <location>
        <begin position="15"/>
        <end position="36"/>
    </location>
</feature>
<dbReference type="AlphaFoldDB" id="A0A2U2X7Z0"/>
<dbReference type="InterPro" id="IPR007016">
    <property type="entry name" value="O-antigen_ligase-rel_domated"/>
</dbReference>
<dbReference type="GO" id="GO:0016020">
    <property type="term" value="C:membrane"/>
    <property type="evidence" value="ECO:0007669"/>
    <property type="project" value="UniProtKB-SubCell"/>
</dbReference>
<gene>
    <name evidence="7" type="ORF">DIS18_04830</name>
</gene>
<feature type="transmembrane region" description="Helical" evidence="5">
    <location>
        <begin position="103"/>
        <end position="121"/>
    </location>
</feature>
<keyword evidence="4 5" id="KW-0472">Membrane</keyword>
<feature type="transmembrane region" description="Helical" evidence="5">
    <location>
        <begin position="208"/>
        <end position="226"/>
    </location>
</feature>
<sequence length="375" mass="43939">MISGAVKFVFSDIDFPVDITLLLSSLISIDIFYNMFKKSTLIKKFSGNQTLFLLSYFGFYILMILSLFYTKSINYGYGKTFFFILNLISFCYPFFIKNFEPKVFFKFMIIPLVLASFWFLTKRYLSWYALNPETRIFYKQFTGNYLLLCNGLAFCILYYIYEKKYLFSLALFLLIIALGGRGPILFLILLVIYWKFRSMINIKVNVKIIRRIGCVSLFLPFFIYAFRGYLSNAFKVGLTRITSFLNYEQDASVLSRFDYLDFAIENIFNSTQGFFFGHGIGSFGIMYNGIDQREFPHNIFLEAWFELGLIGFLLTIILFLFPILIYTKKSLVIKLMCVYFIMHSLKSGGLDGMRFMSGVYGILIFLDYDVLDKKR</sequence>
<feature type="transmembrane region" description="Helical" evidence="5">
    <location>
        <begin position="303"/>
        <end position="326"/>
    </location>
</feature>
<dbReference type="PANTHER" id="PTHR37422">
    <property type="entry name" value="TEICHURONIC ACID BIOSYNTHESIS PROTEIN TUAE"/>
    <property type="match status" value="1"/>
</dbReference>
<evidence type="ECO:0000313" key="7">
    <source>
        <dbReference type="EMBL" id="PWH83881.1"/>
    </source>
</evidence>
<reference evidence="7" key="2">
    <citation type="submission" date="2018-05" db="EMBL/GenBank/DDBJ databases">
        <authorList>
            <person name="Lanie J.A."/>
            <person name="Ng W.-L."/>
            <person name="Kazmierczak K.M."/>
            <person name="Andrzejewski T.M."/>
            <person name="Davidsen T.M."/>
            <person name="Wayne K.J."/>
            <person name="Tettelin H."/>
            <person name="Glass J.I."/>
            <person name="Rusch D."/>
            <person name="Podicherti R."/>
            <person name="Tsui H.-C.T."/>
            <person name="Winkler M.E."/>
        </authorList>
    </citation>
    <scope>NUCLEOTIDE SEQUENCE [LARGE SCALE GENOMIC DNA]</scope>
    <source>
        <strain evidence="7">ZY111</strain>
    </source>
</reference>
<name>A0A2U2X7Z0_9FLAO</name>
<evidence type="ECO:0000256" key="1">
    <source>
        <dbReference type="ARBA" id="ARBA00004141"/>
    </source>
</evidence>
<evidence type="ECO:0000256" key="2">
    <source>
        <dbReference type="ARBA" id="ARBA00022692"/>
    </source>
</evidence>
<protein>
    <recommendedName>
        <fullName evidence="6">O-antigen ligase-related domain-containing protein</fullName>
    </recommendedName>
</protein>
<keyword evidence="3 5" id="KW-1133">Transmembrane helix</keyword>
<evidence type="ECO:0000256" key="4">
    <source>
        <dbReference type="ARBA" id="ARBA00023136"/>
    </source>
</evidence>
<feature type="transmembrane region" description="Helical" evidence="5">
    <location>
        <begin position="141"/>
        <end position="161"/>
    </location>
</feature>
<dbReference type="PANTHER" id="PTHR37422:SF17">
    <property type="entry name" value="O-ANTIGEN LIGASE"/>
    <property type="match status" value="1"/>
</dbReference>
<dbReference type="Pfam" id="PF04932">
    <property type="entry name" value="Wzy_C"/>
    <property type="match status" value="1"/>
</dbReference>
<feature type="domain" description="O-antigen ligase-related" evidence="6">
    <location>
        <begin position="167"/>
        <end position="315"/>
    </location>
</feature>
<keyword evidence="8" id="KW-1185">Reference proteome</keyword>
<feature type="transmembrane region" description="Helical" evidence="5">
    <location>
        <begin position="168"/>
        <end position="196"/>
    </location>
</feature>
<comment type="caution">
    <text evidence="7">The sequence shown here is derived from an EMBL/GenBank/DDBJ whole genome shotgun (WGS) entry which is preliminary data.</text>
</comment>
<keyword evidence="2 5" id="KW-0812">Transmembrane</keyword>
<evidence type="ECO:0000313" key="8">
    <source>
        <dbReference type="Proteomes" id="UP000245375"/>
    </source>
</evidence>
<evidence type="ECO:0000259" key="6">
    <source>
        <dbReference type="Pfam" id="PF04932"/>
    </source>
</evidence>